<name>A0A0D3C731_BRAOL</name>
<dbReference type="AlphaFoldDB" id="A0A0D3C731"/>
<dbReference type="HOGENOM" id="CLU_032521_1_0_1"/>
<dbReference type="Pfam" id="PF25210">
    <property type="entry name" value="Kelch_FKB95"/>
    <property type="match status" value="1"/>
</dbReference>
<dbReference type="PANTHER" id="PTHR24414:SF147">
    <property type="entry name" value="(RAPE) HYPOTHETICAL PROTEIN"/>
    <property type="match status" value="1"/>
</dbReference>
<sequence>MKGRSAIRGCGRKKKKVCGLVSLPDDVFVDCQVQLSRLDLVAITMVSRRHRYIAGSRKLWTMRYQMDSVEPYVYVLMHMYPDPSPRWFVFHPVQRRLKRVHPPSLLCPAPAPLEGSCFVTTESGIYTIGGLMDGKPTSQVTFLNCIDHKVCRVAPMNVARSGASASLIEDGKKKKIYVFGGCWDMADSSNWVEVYDFETRTWDLLSVSTPKMPLRIKESMAMDEKHVYAVDEDGEIFFFSTSECRFWAAGGAKESDPDNKNDWRLFDQTFFCRGVGGRILWRSLTELGWKEVKGLEELQQQQHIIKICAFSGDRMAIFWSQGPAYQTLELWFAEVSLTDRWQGEEWEVWGSIEWSGAVFSDSSYTGLNLFLKGLPQLKTSPEEEKHHDSVSQESELLGFKGANEDNLNPRVRHYFERGNVLDELFEFDDTNIMKDEEMQTEADMSRNHFGRVCLKNRKWLRLNDLEKMGCELLLATYTRRRGKWKYKRWVCRRNLSLDTAAGVECLMELEKTEN</sequence>
<reference evidence="2" key="2">
    <citation type="submission" date="2015-03" db="UniProtKB">
        <authorList>
            <consortium name="EnsemblPlants"/>
        </authorList>
    </citation>
    <scope>IDENTIFICATION</scope>
</reference>
<evidence type="ECO:0000313" key="3">
    <source>
        <dbReference type="Proteomes" id="UP000032141"/>
    </source>
</evidence>
<feature type="domain" description="FKB95-like N-terminal Kelch" evidence="1">
    <location>
        <begin position="108"/>
        <end position="359"/>
    </location>
</feature>
<dbReference type="SMART" id="SM00612">
    <property type="entry name" value="Kelch"/>
    <property type="match status" value="2"/>
</dbReference>
<evidence type="ECO:0000259" key="1">
    <source>
        <dbReference type="Pfam" id="PF25210"/>
    </source>
</evidence>
<dbReference type="InterPro" id="IPR036047">
    <property type="entry name" value="F-box-like_dom_sf"/>
</dbReference>
<reference evidence="2 3" key="1">
    <citation type="journal article" date="2014" name="Genome Biol.">
        <title>Transcriptome and methylome profiling reveals relics of genome dominance in the mesopolyploid Brassica oleracea.</title>
        <authorList>
            <person name="Parkin I.A."/>
            <person name="Koh C."/>
            <person name="Tang H."/>
            <person name="Robinson S.J."/>
            <person name="Kagale S."/>
            <person name="Clarke W.E."/>
            <person name="Town C.D."/>
            <person name="Nixon J."/>
            <person name="Krishnakumar V."/>
            <person name="Bidwell S.L."/>
            <person name="Denoeud F."/>
            <person name="Belcram H."/>
            <person name="Links M.G."/>
            <person name="Just J."/>
            <person name="Clarke C."/>
            <person name="Bender T."/>
            <person name="Huebert T."/>
            <person name="Mason A.S."/>
            <person name="Pires J.C."/>
            <person name="Barker G."/>
            <person name="Moore J."/>
            <person name="Walley P.G."/>
            <person name="Manoli S."/>
            <person name="Batley J."/>
            <person name="Edwards D."/>
            <person name="Nelson M.N."/>
            <person name="Wang X."/>
            <person name="Paterson A.H."/>
            <person name="King G."/>
            <person name="Bancroft I."/>
            <person name="Chalhoub B."/>
            <person name="Sharpe A.G."/>
        </authorList>
    </citation>
    <scope>NUCLEOTIDE SEQUENCE</scope>
    <source>
        <strain evidence="2 3">cv. TO1000</strain>
    </source>
</reference>
<dbReference type="InterPro" id="IPR057499">
    <property type="entry name" value="Kelch_FKB95"/>
</dbReference>
<dbReference type="InterPro" id="IPR006652">
    <property type="entry name" value="Kelch_1"/>
</dbReference>
<dbReference type="eggNOG" id="KOG1072">
    <property type="taxonomic scope" value="Eukaryota"/>
</dbReference>
<dbReference type="Gramene" id="Bo5g003000.1">
    <property type="protein sequence ID" value="Bo5g003000.1"/>
    <property type="gene ID" value="Bo5g003000"/>
</dbReference>
<dbReference type="SUPFAM" id="SSF117281">
    <property type="entry name" value="Kelch motif"/>
    <property type="match status" value="1"/>
</dbReference>
<organism evidence="2 3">
    <name type="scientific">Brassica oleracea var. oleracea</name>
    <dbReference type="NCBI Taxonomy" id="109376"/>
    <lineage>
        <taxon>Eukaryota</taxon>
        <taxon>Viridiplantae</taxon>
        <taxon>Streptophyta</taxon>
        <taxon>Embryophyta</taxon>
        <taxon>Tracheophyta</taxon>
        <taxon>Spermatophyta</taxon>
        <taxon>Magnoliopsida</taxon>
        <taxon>eudicotyledons</taxon>
        <taxon>Gunneridae</taxon>
        <taxon>Pentapetalae</taxon>
        <taxon>rosids</taxon>
        <taxon>malvids</taxon>
        <taxon>Brassicales</taxon>
        <taxon>Brassicaceae</taxon>
        <taxon>Brassiceae</taxon>
        <taxon>Brassica</taxon>
    </lineage>
</organism>
<proteinExistence type="predicted"/>
<keyword evidence="3" id="KW-1185">Reference proteome</keyword>
<dbReference type="PANTHER" id="PTHR24414">
    <property type="entry name" value="F-BOX/KELCH-REPEAT PROTEIN SKIP4"/>
    <property type="match status" value="1"/>
</dbReference>
<dbReference type="SUPFAM" id="SSF81383">
    <property type="entry name" value="F-box domain"/>
    <property type="match status" value="1"/>
</dbReference>
<dbReference type="Proteomes" id="UP000032141">
    <property type="component" value="Chromosome C5"/>
</dbReference>
<protein>
    <recommendedName>
        <fullName evidence="1">FKB95-like N-terminal Kelch domain-containing protein</fullName>
    </recommendedName>
</protein>
<accession>A0A0D3C731</accession>
<dbReference type="Gene3D" id="2.120.10.80">
    <property type="entry name" value="Kelch-type beta propeller"/>
    <property type="match status" value="1"/>
</dbReference>
<dbReference type="InterPro" id="IPR015915">
    <property type="entry name" value="Kelch-typ_b-propeller"/>
</dbReference>
<dbReference type="InterPro" id="IPR050354">
    <property type="entry name" value="F-box/kelch-repeat_ARATH"/>
</dbReference>
<dbReference type="EnsemblPlants" id="Bo5g003000.1">
    <property type="protein sequence ID" value="Bo5g003000.1"/>
    <property type="gene ID" value="Bo5g003000"/>
</dbReference>
<evidence type="ECO:0000313" key="2">
    <source>
        <dbReference type="EnsemblPlants" id="Bo5g003000.1"/>
    </source>
</evidence>